<dbReference type="OrthoDB" id="9785602at2"/>
<evidence type="ECO:0000259" key="1">
    <source>
        <dbReference type="PROSITE" id="PS51186"/>
    </source>
</evidence>
<dbReference type="Gene3D" id="3.40.630.30">
    <property type="match status" value="1"/>
</dbReference>
<keyword evidence="2" id="KW-0808">Transferase</keyword>
<comment type="caution">
    <text evidence="2">The sequence shown here is derived from an EMBL/GenBank/DDBJ whole genome shotgun (WGS) entry which is preliminary data.</text>
</comment>
<organism evidence="2 3">
    <name type="scientific">Clostridium oryzae</name>
    <dbReference type="NCBI Taxonomy" id="1450648"/>
    <lineage>
        <taxon>Bacteria</taxon>
        <taxon>Bacillati</taxon>
        <taxon>Bacillota</taxon>
        <taxon>Clostridia</taxon>
        <taxon>Eubacteriales</taxon>
        <taxon>Clostridiaceae</taxon>
        <taxon>Clostridium</taxon>
    </lineage>
</organism>
<dbReference type="InterPro" id="IPR016181">
    <property type="entry name" value="Acyl_CoA_acyltransferase"/>
</dbReference>
<dbReference type="AlphaFoldDB" id="A0A1V4IPY8"/>
<evidence type="ECO:0000313" key="3">
    <source>
        <dbReference type="Proteomes" id="UP000190080"/>
    </source>
</evidence>
<dbReference type="PANTHER" id="PTHR43792">
    <property type="entry name" value="GNAT FAMILY, PUTATIVE (AFU_ORTHOLOGUE AFUA_3G00765)-RELATED-RELATED"/>
    <property type="match status" value="1"/>
</dbReference>
<dbReference type="RefSeq" id="WP_079423714.1">
    <property type="nucleotide sequence ID" value="NZ_MZGV01000017.1"/>
</dbReference>
<feature type="domain" description="N-acetyltransferase" evidence="1">
    <location>
        <begin position="14"/>
        <end position="188"/>
    </location>
</feature>
<sequence length="375" mass="43700">MNNLGTKKLVTERLILRKITDNDANDMFSNWASDSEVTKFLTWKEHDNINVTHDYIKLLNVQYQSLDTYIWGIELKEVGKVIGSISGTCNEETQSVHISCCIGTKWWNQKIAREALSALVLFFIEEVGANRIEACCDAQNKPAGKVLLRCGFQVEGTLRQSYLSKQGITDISWYAIMRQDYLRKKFMDEKHLNIDNLYLTNYRETGGLHLRSIMRLPKEEAYKIAKQLSENSTASNNRYGDYFERYYEKRQATEEWLYKQFIKNGGKPETRHPIYFVLCECKSFQNFYGNEEQIQIPLKDITNEHISFTPRDSMHIKDMGLTEGTVWSKNQLFNMIRESSKSVSDFILDLPAMYGKPGGYIEVQLWSDKYIEHLL</sequence>
<proteinExistence type="predicted"/>
<dbReference type="SUPFAM" id="SSF55729">
    <property type="entry name" value="Acyl-CoA N-acyltransferases (Nat)"/>
    <property type="match status" value="1"/>
</dbReference>
<gene>
    <name evidence="2" type="ORF">CLORY_19340</name>
</gene>
<evidence type="ECO:0000313" key="2">
    <source>
        <dbReference type="EMBL" id="OPJ62111.1"/>
    </source>
</evidence>
<name>A0A1V4IPY8_9CLOT</name>
<keyword evidence="3" id="KW-1185">Reference proteome</keyword>
<dbReference type="Proteomes" id="UP000190080">
    <property type="component" value="Unassembled WGS sequence"/>
</dbReference>
<accession>A0A1V4IPY8</accession>
<dbReference type="InterPro" id="IPR000182">
    <property type="entry name" value="GNAT_dom"/>
</dbReference>
<dbReference type="STRING" id="1450648.CLORY_19340"/>
<dbReference type="InterPro" id="IPR051531">
    <property type="entry name" value="N-acetyltransferase"/>
</dbReference>
<reference evidence="2 3" key="1">
    <citation type="submission" date="2017-03" db="EMBL/GenBank/DDBJ databases">
        <title>Genome sequence of Clostridium oryzae DSM 28571.</title>
        <authorList>
            <person name="Poehlein A."/>
            <person name="Daniel R."/>
        </authorList>
    </citation>
    <scope>NUCLEOTIDE SEQUENCE [LARGE SCALE GENOMIC DNA]</scope>
    <source>
        <strain evidence="2 3">DSM 28571</strain>
    </source>
</reference>
<dbReference type="GO" id="GO:0016747">
    <property type="term" value="F:acyltransferase activity, transferring groups other than amino-acyl groups"/>
    <property type="evidence" value="ECO:0007669"/>
    <property type="project" value="InterPro"/>
</dbReference>
<dbReference type="EMBL" id="MZGV01000017">
    <property type="protein sequence ID" value="OPJ62111.1"/>
    <property type="molecule type" value="Genomic_DNA"/>
</dbReference>
<dbReference type="Pfam" id="PF13302">
    <property type="entry name" value="Acetyltransf_3"/>
    <property type="match status" value="1"/>
</dbReference>
<dbReference type="PROSITE" id="PS51186">
    <property type="entry name" value="GNAT"/>
    <property type="match status" value="1"/>
</dbReference>
<protein>
    <submittedName>
        <fullName evidence="2">Ribosomal-protein-S5-alanine N-acetyltransferase</fullName>
    </submittedName>
</protein>